<dbReference type="Proteomes" id="UP000037393">
    <property type="component" value="Unassembled WGS sequence"/>
</dbReference>
<dbReference type="InterPro" id="IPR008966">
    <property type="entry name" value="Adhesion_dom_sf"/>
</dbReference>
<feature type="domain" description="Fimbrial-type adhesion" evidence="5">
    <location>
        <begin position="30"/>
        <end position="175"/>
    </location>
</feature>
<keyword evidence="7" id="KW-1185">Reference proteome</keyword>
<evidence type="ECO:0000256" key="3">
    <source>
        <dbReference type="ARBA" id="ARBA00023263"/>
    </source>
</evidence>
<reference evidence="6 7" key="1">
    <citation type="journal article" date="2015" name="Appl. Environ. Microbiol.">
        <title>The Enterobacterium Trabulsiella odontotermitis Presents Novel Adaptations Related to Its Association with Fungus-Growing Termites.</title>
        <authorList>
            <person name="Sapountzis P."/>
            <person name="Gruntjes T."/>
            <person name="Otani S."/>
            <person name="Estevez J."/>
            <person name="da Costa R.R."/>
            <person name="Plunkett G.3rd."/>
            <person name="Perna N.T."/>
            <person name="Poulsen M."/>
        </authorList>
    </citation>
    <scope>NUCLEOTIDE SEQUENCE [LARGE SCALE GENOMIC DNA]</scope>
    <source>
        <strain evidence="6 7">12</strain>
    </source>
</reference>
<dbReference type="SUPFAM" id="SSF49401">
    <property type="entry name" value="Bacterial adhesins"/>
    <property type="match status" value="1"/>
</dbReference>
<dbReference type="PATRIC" id="fig|379893.4.peg.278"/>
<dbReference type="Gene3D" id="2.60.40.1090">
    <property type="entry name" value="Fimbrial-type adhesion domain"/>
    <property type="match status" value="1"/>
</dbReference>
<accession>A0A0L0GTL9</accession>
<evidence type="ECO:0000256" key="1">
    <source>
        <dbReference type="ARBA" id="ARBA00004561"/>
    </source>
</evidence>
<sequence length="176" mass="18558">MKKIFCAAALSTVMGLAVSQSVLADQTGNIHFTGAVTPNTCTLSGQDITHDLGAFSTSDAWTAINFGVFKTISDVIAVSDCSPGESVVMTPTFNAHSGGNTEKMVNDGSAEGVSLTLSKGALSTSNRYSTGVDYTFKTNNDGSVSIPMTQTYWRYSNEQVTAGDINFNATFAFTYP</sequence>
<evidence type="ECO:0000259" key="5">
    <source>
        <dbReference type="Pfam" id="PF00419"/>
    </source>
</evidence>
<name>A0A0L0GTL9_9ENTR</name>
<dbReference type="PANTHER" id="PTHR33420:SF14">
    <property type="entry name" value="TYPE 1 FIMBRIN D-MANNOSE SPECIFIC ADHESIN"/>
    <property type="match status" value="1"/>
</dbReference>
<comment type="subcellular location">
    <subcellularLocation>
        <location evidence="1">Fimbrium</location>
    </subcellularLocation>
</comment>
<gene>
    <name evidence="6" type="ORF">GM31_01355</name>
</gene>
<keyword evidence="4" id="KW-0732">Signal</keyword>
<dbReference type="InterPro" id="IPR000259">
    <property type="entry name" value="Adhesion_dom_fimbrial"/>
</dbReference>
<evidence type="ECO:0000313" key="6">
    <source>
        <dbReference type="EMBL" id="KNC91788.1"/>
    </source>
</evidence>
<evidence type="ECO:0000256" key="2">
    <source>
        <dbReference type="ARBA" id="ARBA00006671"/>
    </source>
</evidence>
<dbReference type="GO" id="GO:0009289">
    <property type="term" value="C:pilus"/>
    <property type="evidence" value="ECO:0007669"/>
    <property type="project" value="UniProtKB-SubCell"/>
</dbReference>
<dbReference type="GO" id="GO:0043709">
    <property type="term" value="P:cell adhesion involved in single-species biofilm formation"/>
    <property type="evidence" value="ECO:0007669"/>
    <property type="project" value="TreeGrafter"/>
</dbReference>
<dbReference type="EMBL" id="JNGI01000123">
    <property type="protein sequence ID" value="KNC91788.1"/>
    <property type="molecule type" value="Genomic_DNA"/>
</dbReference>
<dbReference type="Pfam" id="PF00419">
    <property type="entry name" value="Fimbrial"/>
    <property type="match status" value="1"/>
</dbReference>
<feature type="chain" id="PRO_5005539422" description="Fimbrial-type adhesion domain-containing protein" evidence="4">
    <location>
        <begin position="25"/>
        <end position="176"/>
    </location>
</feature>
<dbReference type="RefSeq" id="WP_049857477.1">
    <property type="nucleotide sequence ID" value="NZ_JNGI01000123.1"/>
</dbReference>
<dbReference type="AlphaFoldDB" id="A0A0L0GTL9"/>
<comment type="caution">
    <text evidence="6">The sequence shown here is derived from an EMBL/GenBank/DDBJ whole genome shotgun (WGS) entry which is preliminary data.</text>
</comment>
<evidence type="ECO:0000313" key="7">
    <source>
        <dbReference type="Proteomes" id="UP000037393"/>
    </source>
</evidence>
<keyword evidence="3" id="KW-0281">Fimbrium</keyword>
<dbReference type="OrthoDB" id="6556208at2"/>
<organism evidence="6 7">
    <name type="scientific">Trabulsiella odontotermitis</name>
    <dbReference type="NCBI Taxonomy" id="379893"/>
    <lineage>
        <taxon>Bacteria</taxon>
        <taxon>Pseudomonadati</taxon>
        <taxon>Pseudomonadota</taxon>
        <taxon>Gammaproteobacteria</taxon>
        <taxon>Enterobacterales</taxon>
        <taxon>Enterobacteriaceae</taxon>
        <taxon>Trabulsiella</taxon>
    </lineage>
</organism>
<comment type="similarity">
    <text evidence="2">Belongs to the fimbrial protein family.</text>
</comment>
<feature type="signal peptide" evidence="4">
    <location>
        <begin position="1"/>
        <end position="24"/>
    </location>
</feature>
<protein>
    <recommendedName>
        <fullName evidence="5">Fimbrial-type adhesion domain-containing protein</fullName>
    </recommendedName>
</protein>
<dbReference type="InterPro" id="IPR050263">
    <property type="entry name" value="Bact_Fimbrial_Adh_Pro"/>
</dbReference>
<dbReference type="InterPro" id="IPR036937">
    <property type="entry name" value="Adhesion_dom_fimbrial_sf"/>
</dbReference>
<evidence type="ECO:0000256" key="4">
    <source>
        <dbReference type="SAM" id="SignalP"/>
    </source>
</evidence>
<proteinExistence type="inferred from homology"/>
<dbReference type="PANTHER" id="PTHR33420">
    <property type="entry name" value="FIMBRIAL SUBUNIT ELFA-RELATED"/>
    <property type="match status" value="1"/>
</dbReference>